<evidence type="ECO:0000313" key="7">
    <source>
        <dbReference type="Proteomes" id="UP000822142"/>
    </source>
</evidence>
<organism evidence="6 7">
    <name type="scientific">Blautia hansenii</name>
    <name type="common">Ruminococcus hansenii</name>
    <dbReference type="NCBI Taxonomy" id="1322"/>
    <lineage>
        <taxon>Bacteria</taxon>
        <taxon>Bacillati</taxon>
        <taxon>Bacillota</taxon>
        <taxon>Clostridia</taxon>
        <taxon>Lachnospirales</taxon>
        <taxon>Lachnospiraceae</taxon>
        <taxon>Blautia</taxon>
    </lineage>
</organism>
<dbReference type="Pfam" id="PF04616">
    <property type="entry name" value="Glyco_hydro_43"/>
    <property type="match status" value="1"/>
</dbReference>
<keyword evidence="7" id="KW-1185">Reference proteome</keyword>
<accession>A0ABX2IEU0</accession>
<dbReference type="Gene3D" id="2.115.10.20">
    <property type="entry name" value="Glycosyl hydrolase domain, family 43"/>
    <property type="match status" value="1"/>
</dbReference>
<gene>
    <name evidence="6" type="ORF">G5A70_13620</name>
</gene>
<dbReference type="RefSeq" id="WP_173750077.1">
    <property type="nucleotide sequence ID" value="NZ_JAAITA010000025.1"/>
</dbReference>
<dbReference type="InterPro" id="IPR041542">
    <property type="entry name" value="GH43_C2"/>
</dbReference>
<evidence type="ECO:0000256" key="4">
    <source>
        <dbReference type="RuleBase" id="RU361187"/>
    </source>
</evidence>
<keyword evidence="3 4" id="KW-0326">Glycosidase</keyword>
<dbReference type="Gene3D" id="2.60.120.200">
    <property type="match status" value="1"/>
</dbReference>
<dbReference type="SUPFAM" id="SSF49899">
    <property type="entry name" value="Concanavalin A-like lectins/glucanases"/>
    <property type="match status" value="1"/>
</dbReference>
<evidence type="ECO:0000256" key="2">
    <source>
        <dbReference type="ARBA" id="ARBA00022801"/>
    </source>
</evidence>
<comment type="similarity">
    <text evidence="1 4">Belongs to the glycosyl hydrolase 43 family.</text>
</comment>
<dbReference type="GO" id="GO:0016787">
    <property type="term" value="F:hydrolase activity"/>
    <property type="evidence" value="ECO:0007669"/>
    <property type="project" value="UniProtKB-KW"/>
</dbReference>
<dbReference type="Proteomes" id="UP000822142">
    <property type="component" value="Unassembled WGS sequence"/>
</dbReference>
<dbReference type="InterPro" id="IPR023296">
    <property type="entry name" value="Glyco_hydro_beta-prop_sf"/>
</dbReference>
<dbReference type="InterPro" id="IPR006710">
    <property type="entry name" value="Glyco_hydro_43"/>
</dbReference>
<evidence type="ECO:0000256" key="1">
    <source>
        <dbReference type="ARBA" id="ARBA00009865"/>
    </source>
</evidence>
<comment type="caution">
    <text evidence="6">The sequence shown here is derived from an EMBL/GenBank/DDBJ whole genome shotgun (WGS) entry which is preliminary data.</text>
</comment>
<evidence type="ECO:0000256" key="3">
    <source>
        <dbReference type="ARBA" id="ARBA00023295"/>
    </source>
</evidence>
<dbReference type="InterPro" id="IPR013320">
    <property type="entry name" value="ConA-like_dom_sf"/>
</dbReference>
<dbReference type="Pfam" id="PF17851">
    <property type="entry name" value="GH43_C2"/>
    <property type="match status" value="1"/>
</dbReference>
<dbReference type="EMBL" id="JAAITA010000025">
    <property type="protein sequence ID" value="NSJ87188.1"/>
    <property type="molecule type" value="Genomic_DNA"/>
</dbReference>
<dbReference type="InterPro" id="IPR051795">
    <property type="entry name" value="Glycosyl_Hydrlase_43"/>
</dbReference>
<keyword evidence="2 4" id="KW-0378">Hydrolase</keyword>
<protein>
    <submittedName>
        <fullName evidence="6">Glycoside hydrolase family 43 protein</fullName>
    </submittedName>
</protein>
<dbReference type="SUPFAM" id="SSF75005">
    <property type="entry name" value="Arabinanase/levansucrase/invertase"/>
    <property type="match status" value="1"/>
</dbReference>
<sequence length="524" mass="60600">MPEKTFSNPLLPGFYPDPSICRVGEDYYMVTSSFVYFPGLPIFHSKDLVHWEQIGHGIHRPDQLDYKNCETSEGLWAPSIRYHNGTFYIINTFVSKGREADRDNYIITAKNPAGPWSDPVFVEGADGIDSSLFFDDDGSVWYVGNFISSECLYEGHHGIYLNELDPVTLQFKGERRIIWDGKKTYSRWIEAPHIYKKDGWYYLLVAEGGTFINHSVQMARCRTIDGDYEICPRNPIVSHRHLPLEIPIAVTGHADITDTQNGEWWMVLLAVRPYTGGHYNIGRETFMIPMVWDEDGWPRIDNANGMVNERERLPRLPETIYPPLPASDNFESPVLQMQWNTIHPPLQTLYSLTERKGFLRLYTRPEVMEEICTPAFVGRRQQHKNFLSKTAMEFSPETDFQEAGLALVQDDRFHYLMTMRKKQGKTFLQLWETRNGIRSLKKEQEIKESSRLYLSVQGHTDTYSFYYGYEEQEMLPLVLCADGVLLSSDVNNGFTGTYLGMYASANHRDSLAFADFDWFTYQGE</sequence>
<evidence type="ECO:0000259" key="5">
    <source>
        <dbReference type="Pfam" id="PF17851"/>
    </source>
</evidence>
<dbReference type="PANTHER" id="PTHR42812:SF12">
    <property type="entry name" value="BETA-XYLOSIDASE-RELATED"/>
    <property type="match status" value="1"/>
</dbReference>
<proteinExistence type="inferred from homology"/>
<feature type="domain" description="Beta-xylosidase C-terminal Concanavalin A-like" evidence="5">
    <location>
        <begin position="327"/>
        <end position="522"/>
    </location>
</feature>
<dbReference type="CDD" id="cd18617">
    <property type="entry name" value="GH43_XynB-like"/>
    <property type="match status" value="1"/>
</dbReference>
<evidence type="ECO:0000313" key="6">
    <source>
        <dbReference type="EMBL" id="NSJ87188.1"/>
    </source>
</evidence>
<dbReference type="PANTHER" id="PTHR42812">
    <property type="entry name" value="BETA-XYLOSIDASE"/>
    <property type="match status" value="1"/>
</dbReference>
<name>A0ABX2IEU0_BLAHA</name>
<reference evidence="6 7" key="1">
    <citation type="journal article" date="2020" name="Cell Host Microbe">
        <title>Functional and Genomic Variation between Human-Derived Isolates of Lachnospiraceae Reveals Inter- and Intra-Species Diversity.</title>
        <authorList>
            <person name="Sorbara M.T."/>
            <person name="Littmann E.R."/>
            <person name="Fontana E."/>
            <person name="Moody T.U."/>
            <person name="Kohout C.E."/>
            <person name="Gjonbalaj M."/>
            <person name="Eaton V."/>
            <person name="Seok R."/>
            <person name="Leiner I.M."/>
            <person name="Pamer E.G."/>
        </authorList>
    </citation>
    <scope>NUCLEOTIDE SEQUENCE [LARGE SCALE GENOMIC DNA]</scope>
    <source>
        <strain evidence="6 7">MSK.15.26</strain>
    </source>
</reference>